<dbReference type="AlphaFoldDB" id="A0ABD3PIH9"/>
<proteinExistence type="predicted"/>
<protein>
    <submittedName>
        <fullName evidence="1">Uncharacterized protein</fullName>
    </submittedName>
</protein>
<comment type="caution">
    <text evidence="1">The sequence shown here is derived from an EMBL/GenBank/DDBJ whole genome shotgun (WGS) entry which is preliminary data.</text>
</comment>
<evidence type="ECO:0000313" key="1">
    <source>
        <dbReference type="EMBL" id="KAL3787519.1"/>
    </source>
</evidence>
<dbReference type="EMBL" id="JALLPJ020000608">
    <property type="protein sequence ID" value="KAL3787519.1"/>
    <property type="molecule type" value="Genomic_DNA"/>
</dbReference>
<reference evidence="1 2" key="1">
    <citation type="submission" date="2024-10" db="EMBL/GenBank/DDBJ databases">
        <title>Updated reference genomes for cyclostephanoid diatoms.</title>
        <authorList>
            <person name="Roberts W.R."/>
            <person name="Alverson A.J."/>
        </authorList>
    </citation>
    <scope>NUCLEOTIDE SEQUENCE [LARGE SCALE GENOMIC DNA]</scope>
    <source>
        <strain evidence="1 2">AJA010-31</strain>
    </source>
</reference>
<dbReference type="Proteomes" id="UP001530400">
    <property type="component" value="Unassembled WGS sequence"/>
</dbReference>
<evidence type="ECO:0000313" key="2">
    <source>
        <dbReference type="Proteomes" id="UP001530400"/>
    </source>
</evidence>
<accession>A0ABD3PIH9</accession>
<keyword evidence="2" id="KW-1185">Reference proteome</keyword>
<name>A0ABD3PIH9_9STRA</name>
<gene>
    <name evidence="1" type="ORF">ACHAWO_003509</name>
</gene>
<organism evidence="1 2">
    <name type="scientific">Cyclotella atomus</name>
    <dbReference type="NCBI Taxonomy" id="382360"/>
    <lineage>
        <taxon>Eukaryota</taxon>
        <taxon>Sar</taxon>
        <taxon>Stramenopiles</taxon>
        <taxon>Ochrophyta</taxon>
        <taxon>Bacillariophyta</taxon>
        <taxon>Coscinodiscophyceae</taxon>
        <taxon>Thalassiosirophycidae</taxon>
        <taxon>Stephanodiscales</taxon>
        <taxon>Stephanodiscaceae</taxon>
        <taxon>Cyclotella</taxon>
    </lineage>
</organism>
<sequence length="86" mass="9072">MRECLSKLAAVALLLNAPKEYAGYLTENVALVVVEKTGSQDAAAVVPILLVLQKLAQANSAALQTTSLATQRNSATAWTESNLKKS</sequence>